<dbReference type="AlphaFoldDB" id="W6QRJ5"/>
<dbReference type="PANTHER" id="PTHR38797">
    <property type="entry name" value="NUCLEAR PORE COMPLEX PROTEIN NUP85-RELATED"/>
    <property type="match status" value="1"/>
</dbReference>
<keyword evidence="2" id="KW-1185">Reference proteome</keyword>
<gene>
    <name evidence="1" type="ORF">PROQFM164_S02g002318</name>
</gene>
<dbReference type="OMA" id="RWAKLNI"/>
<dbReference type="InterPro" id="IPR053204">
    <property type="entry name" value="Oxopyrrolidines_Biosynth-assoc"/>
</dbReference>
<dbReference type="OrthoDB" id="3350591at2759"/>
<protein>
    <submittedName>
        <fullName evidence="1">Uncharacterized protein</fullName>
    </submittedName>
</protein>
<dbReference type="EMBL" id="HG792016">
    <property type="protein sequence ID" value="CDM32167.1"/>
    <property type="molecule type" value="Genomic_DNA"/>
</dbReference>
<dbReference type="InterPro" id="IPR022085">
    <property type="entry name" value="OpdG"/>
</dbReference>
<evidence type="ECO:0000313" key="1">
    <source>
        <dbReference type="EMBL" id="CDM32167.1"/>
    </source>
</evidence>
<sequence length="301" mass="34224">MSWDETLKLTQADESEEFKLFEAVVNGDVTVEDAVQWVITTTMDRLEDYGPGGSIEKADAVTFIAIIELAMQIDTTQYGPLVEFLGELKLYNAVDSSTGLILKTQDGSRVWSHLPSLNFWVAEIWTDRMTLLTCRFAEICDPDMEPDQQIRWAKLNIFLAQVTQAAEVEYTSLQVSISDAMDVSHMALCGLRHVFEERIPSEHIASTAGLLGVCYWLICAGDRLWENVLNGRKYNRYDGRPGELYSDRGWKGFERERWDIWVQGLRDAKAACRPGKELVEDLIDRALSKIERVMSNEIPSK</sequence>
<dbReference type="Pfam" id="PF12311">
    <property type="entry name" value="DUF3632"/>
    <property type="match status" value="1"/>
</dbReference>
<organism evidence="1 2">
    <name type="scientific">Penicillium roqueforti (strain FM164)</name>
    <dbReference type="NCBI Taxonomy" id="1365484"/>
    <lineage>
        <taxon>Eukaryota</taxon>
        <taxon>Fungi</taxon>
        <taxon>Dikarya</taxon>
        <taxon>Ascomycota</taxon>
        <taxon>Pezizomycotina</taxon>
        <taxon>Eurotiomycetes</taxon>
        <taxon>Eurotiomycetidae</taxon>
        <taxon>Eurotiales</taxon>
        <taxon>Aspergillaceae</taxon>
        <taxon>Penicillium</taxon>
    </lineage>
</organism>
<proteinExistence type="predicted"/>
<dbReference type="PANTHER" id="PTHR38797:SF6">
    <property type="match status" value="1"/>
</dbReference>
<dbReference type="Proteomes" id="UP000030686">
    <property type="component" value="Unassembled WGS sequence"/>
</dbReference>
<reference evidence="1" key="1">
    <citation type="journal article" date="2014" name="Nat. Commun.">
        <title>Multiple recent horizontal transfers of a large genomic region in cheese making fungi.</title>
        <authorList>
            <person name="Cheeseman K."/>
            <person name="Ropars J."/>
            <person name="Renault P."/>
            <person name="Dupont J."/>
            <person name="Gouzy J."/>
            <person name="Branca A."/>
            <person name="Abraham A.L."/>
            <person name="Ceppi M."/>
            <person name="Conseiller E."/>
            <person name="Debuchy R."/>
            <person name="Malagnac F."/>
            <person name="Goarin A."/>
            <person name="Silar P."/>
            <person name="Lacoste S."/>
            <person name="Sallet E."/>
            <person name="Bensimon A."/>
            <person name="Giraud T."/>
            <person name="Brygoo Y."/>
        </authorList>
    </citation>
    <scope>NUCLEOTIDE SEQUENCE [LARGE SCALE GENOMIC DNA]</scope>
    <source>
        <strain evidence="1">FM164</strain>
    </source>
</reference>
<accession>W6QRJ5</accession>
<name>W6QRJ5_PENRF</name>
<dbReference type="STRING" id="1365484.W6QRJ5"/>
<evidence type="ECO:0000313" key="2">
    <source>
        <dbReference type="Proteomes" id="UP000030686"/>
    </source>
</evidence>